<dbReference type="GO" id="GO:0046677">
    <property type="term" value="P:response to antibiotic"/>
    <property type="evidence" value="ECO:0007669"/>
    <property type="project" value="UniProtKB-KW"/>
</dbReference>
<evidence type="ECO:0000256" key="3">
    <source>
        <dbReference type="ARBA" id="ARBA00022741"/>
    </source>
</evidence>
<dbReference type="InterPro" id="IPR051678">
    <property type="entry name" value="AGP_Transferase"/>
</dbReference>
<evidence type="ECO:0000313" key="11">
    <source>
        <dbReference type="EMBL" id="KAA1418413.1"/>
    </source>
</evidence>
<gene>
    <name evidence="11" type="primary">aph(3'')</name>
    <name evidence="11" type="ORF">FE697_020140</name>
</gene>
<comment type="similarity">
    <text evidence="1 7">Belongs to the aminoglycoside phosphotransferase family.</text>
</comment>
<dbReference type="InterPro" id="IPR024165">
    <property type="entry name" value="Kan/Strep_kinase"/>
</dbReference>
<feature type="active site" description="Proton acceptor" evidence="8">
    <location>
        <position position="188"/>
    </location>
</feature>
<feature type="binding site" evidence="9">
    <location>
        <position position="193"/>
    </location>
    <ligand>
        <name>Mg(2+)</name>
        <dbReference type="ChEBI" id="CHEBI:18420"/>
    </ligand>
</feature>
<keyword evidence="2 7" id="KW-0808">Transferase</keyword>
<dbReference type="PIRSF" id="PIRSF000706">
    <property type="entry name" value="Kanamycin_kin"/>
    <property type="match status" value="1"/>
</dbReference>
<keyword evidence="3 7" id="KW-0547">Nucleotide-binding</keyword>
<dbReference type="AlphaFoldDB" id="A0A5Q6RK33"/>
<feature type="domain" description="Aminoglycoside phosphotransferase" evidence="10">
    <location>
        <begin position="27"/>
        <end position="250"/>
    </location>
</feature>
<dbReference type="NCBIfam" id="NF032896">
    <property type="entry name" value="APH_3pp"/>
    <property type="match status" value="1"/>
</dbReference>
<dbReference type="InterPro" id="IPR011009">
    <property type="entry name" value="Kinase-like_dom_sf"/>
</dbReference>
<evidence type="ECO:0000256" key="5">
    <source>
        <dbReference type="ARBA" id="ARBA00022840"/>
    </source>
</evidence>
<dbReference type="SUPFAM" id="SSF56112">
    <property type="entry name" value="Protein kinase-like (PK-like)"/>
    <property type="match status" value="1"/>
</dbReference>
<dbReference type="Pfam" id="PF01636">
    <property type="entry name" value="APH"/>
    <property type="match status" value="1"/>
</dbReference>
<feature type="binding site" evidence="9">
    <location>
        <position position="208"/>
    </location>
    <ligand>
        <name>Mg(2+)</name>
        <dbReference type="ChEBI" id="CHEBI:18420"/>
    </ligand>
</feature>
<evidence type="ECO:0000256" key="4">
    <source>
        <dbReference type="ARBA" id="ARBA00022777"/>
    </source>
</evidence>
<evidence type="ECO:0000259" key="10">
    <source>
        <dbReference type="Pfam" id="PF01636"/>
    </source>
</evidence>
<dbReference type="GO" id="GO:0016301">
    <property type="term" value="F:kinase activity"/>
    <property type="evidence" value="ECO:0007669"/>
    <property type="project" value="UniProtKB-KW"/>
</dbReference>
<dbReference type="EMBL" id="VDFQ02000007">
    <property type="protein sequence ID" value="KAA1418413.1"/>
    <property type="molecule type" value="Genomic_DNA"/>
</dbReference>
<dbReference type="PANTHER" id="PTHR21310">
    <property type="entry name" value="AMINOGLYCOSIDE PHOSPHOTRANSFERASE-RELATED-RELATED"/>
    <property type="match status" value="1"/>
</dbReference>
<evidence type="ECO:0000256" key="8">
    <source>
        <dbReference type="PIRSR" id="PIRSR000706-1"/>
    </source>
</evidence>
<dbReference type="Proteomes" id="UP000307768">
    <property type="component" value="Unassembled WGS sequence"/>
</dbReference>
<protein>
    <submittedName>
        <fullName evidence="11">APH(3'') family aminoglycoside O-phosphotransferase</fullName>
    </submittedName>
</protein>
<dbReference type="Gene3D" id="3.90.1200.10">
    <property type="match status" value="1"/>
</dbReference>
<dbReference type="Gene3D" id="3.30.200.20">
    <property type="entry name" value="Phosphorylase Kinase, domain 1"/>
    <property type="match status" value="1"/>
</dbReference>
<keyword evidence="9" id="KW-0479">Metal-binding</keyword>
<evidence type="ECO:0000256" key="2">
    <source>
        <dbReference type="ARBA" id="ARBA00022679"/>
    </source>
</evidence>
<comment type="caution">
    <text evidence="11">The sequence shown here is derived from an EMBL/GenBank/DDBJ whole genome shotgun (WGS) entry which is preliminary data.</text>
</comment>
<evidence type="ECO:0000256" key="7">
    <source>
        <dbReference type="PIRNR" id="PIRNR000706"/>
    </source>
</evidence>
<dbReference type="PANTHER" id="PTHR21310:SF41">
    <property type="entry name" value="3'-PHOSPHOTRANSFERASE, PUTATIVE-RELATED"/>
    <property type="match status" value="1"/>
</dbReference>
<evidence type="ECO:0000313" key="12">
    <source>
        <dbReference type="Proteomes" id="UP000307768"/>
    </source>
</evidence>
<accession>A0A5Q6RK33</accession>
<dbReference type="InterPro" id="IPR002575">
    <property type="entry name" value="Aminoglycoside_PTrfase"/>
</dbReference>
<evidence type="ECO:0000256" key="9">
    <source>
        <dbReference type="PIRSR" id="PIRSR000706-2"/>
    </source>
</evidence>
<evidence type="ECO:0000256" key="1">
    <source>
        <dbReference type="ARBA" id="ARBA00006219"/>
    </source>
</evidence>
<dbReference type="OrthoDB" id="3806873at2"/>
<keyword evidence="9" id="KW-0460">Magnesium</keyword>
<reference evidence="11 12" key="1">
    <citation type="submission" date="2019-09" db="EMBL/GenBank/DDBJ databases">
        <title>Mumia zhuanghuii sp. nov. isolated from the intestinal contents of plateau pika (Ochotona curzoniae) in the Qinghai-Tibet plateau of China.</title>
        <authorList>
            <person name="Tian Z."/>
        </authorList>
    </citation>
    <scope>NUCLEOTIDE SEQUENCE [LARGE SCALE GENOMIC DNA]</scope>
    <source>
        <strain evidence="12">350</strain>
    </source>
</reference>
<keyword evidence="4 7" id="KW-0418">Kinase</keyword>
<proteinExistence type="inferred from homology"/>
<dbReference type="GO" id="GO:0005524">
    <property type="term" value="F:ATP binding"/>
    <property type="evidence" value="ECO:0007669"/>
    <property type="project" value="UniProtKB-KW"/>
</dbReference>
<keyword evidence="6 7" id="KW-0046">Antibiotic resistance</keyword>
<dbReference type="CDD" id="cd05150">
    <property type="entry name" value="APH"/>
    <property type="match status" value="1"/>
</dbReference>
<dbReference type="GO" id="GO:0016773">
    <property type="term" value="F:phosphotransferase activity, alcohol group as acceptor"/>
    <property type="evidence" value="ECO:0007669"/>
    <property type="project" value="InterPro"/>
</dbReference>
<keyword evidence="5 7" id="KW-0067">ATP-binding</keyword>
<organism evidence="11 12">
    <name type="scientific">Mumia zhuanghuii</name>
    <dbReference type="NCBI Taxonomy" id="2585211"/>
    <lineage>
        <taxon>Bacteria</taxon>
        <taxon>Bacillati</taxon>
        <taxon>Actinomycetota</taxon>
        <taxon>Actinomycetes</taxon>
        <taxon>Propionibacteriales</taxon>
        <taxon>Nocardioidaceae</taxon>
        <taxon>Mumia</taxon>
    </lineage>
</organism>
<sequence>MKEPTPMQADLLPADGATWSSITIGESGATVLHDRESARYAKLVPAEQAAELAGERDRIRWLEQTGIPGPSVLEWRRTDDGACLVTRAVPGVPAAQLDASALRQAWPTITALVRELHNIPPATCPFDRGLATMMPLARTTVAANRVQRDFLPEDVQHVPPRAILGQLEDELARNLRRESNERVVCHGDLCLPNILVDPDTLRASGLVDLGRLGRADPYADIALLLTNARESWPDELTAREADHGFAEGYGIDLDADRLGFYQLLDPLTWPR</sequence>
<evidence type="ECO:0000256" key="6">
    <source>
        <dbReference type="ARBA" id="ARBA00023251"/>
    </source>
</evidence>
<name>A0A5Q6RK33_9ACTN</name>
<dbReference type="GO" id="GO:0046872">
    <property type="term" value="F:metal ion binding"/>
    <property type="evidence" value="ECO:0007669"/>
    <property type="project" value="UniProtKB-KW"/>
</dbReference>